<dbReference type="Gene3D" id="1.20.1260.10">
    <property type="match status" value="2"/>
</dbReference>
<protein>
    <recommendedName>
        <fullName evidence="3">DUF305 domain-containing protein</fullName>
    </recommendedName>
</protein>
<keyword evidence="2" id="KW-0732">Signal</keyword>
<dbReference type="PROSITE" id="PS51257">
    <property type="entry name" value="PROKAR_LIPOPROTEIN"/>
    <property type="match status" value="1"/>
</dbReference>
<evidence type="ECO:0000256" key="2">
    <source>
        <dbReference type="SAM" id="SignalP"/>
    </source>
</evidence>
<feature type="chain" id="PRO_5047398444" description="DUF305 domain-containing protein" evidence="2">
    <location>
        <begin position="26"/>
        <end position="223"/>
    </location>
</feature>
<reference evidence="5" key="1">
    <citation type="journal article" date="2019" name="Int. J. Syst. Evol. Microbiol.">
        <title>The Global Catalogue of Microorganisms (GCM) 10K type strain sequencing project: providing services to taxonomists for standard genome sequencing and annotation.</title>
        <authorList>
            <consortium name="The Broad Institute Genomics Platform"/>
            <consortium name="The Broad Institute Genome Sequencing Center for Infectious Disease"/>
            <person name="Wu L."/>
            <person name="Ma J."/>
        </authorList>
    </citation>
    <scope>NUCLEOTIDE SEQUENCE [LARGE SCALE GENOMIC DNA]</scope>
    <source>
        <strain evidence="5">JCM 17917</strain>
    </source>
</reference>
<dbReference type="EMBL" id="BAABGX010000005">
    <property type="protein sequence ID" value="GAA4316597.1"/>
    <property type="molecule type" value="Genomic_DNA"/>
</dbReference>
<evidence type="ECO:0000256" key="1">
    <source>
        <dbReference type="SAM" id="MobiDB-lite"/>
    </source>
</evidence>
<comment type="caution">
    <text evidence="4">The sequence shown here is derived from an EMBL/GenBank/DDBJ whole genome shotgun (WGS) entry which is preliminary data.</text>
</comment>
<evidence type="ECO:0000313" key="4">
    <source>
        <dbReference type="EMBL" id="GAA4316597.1"/>
    </source>
</evidence>
<keyword evidence="5" id="KW-1185">Reference proteome</keyword>
<dbReference type="PANTHER" id="PTHR36933:SF1">
    <property type="entry name" value="SLL0788 PROTEIN"/>
    <property type="match status" value="1"/>
</dbReference>
<sequence>MKINLLNNKCAVLAFGISLSLFACSGNTEKAESTSAAQTEEHSGSGHGMPASGSNRMMDLMHGNMAAMQKMEMTGDLDHDFARMMAIHHAGALSMAQEQADNGQDTMLVNMARKTLASQKEEQDKLHKFVDSHKPVSGDKAGSMRLLGSMESSMAGMEHAKGGTTDHDFAALMGIHHQSGIDMAKAYLPGAKSPELRAMAQKIIVDQQREKQQMDTWLEENKQ</sequence>
<feature type="domain" description="DUF305" evidence="3">
    <location>
        <begin position="149"/>
        <end position="218"/>
    </location>
</feature>
<gene>
    <name evidence="4" type="ORF">GCM10023183_37820</name>
</gene>
<evidence type="ECO:0000259" key="3">
    <source>
        <dbReference type="Pfam" id="PF03713"/>
    </source>
</evidence>
<feature type="domain" description="DUF305" evidence="3">
    <location>
        <begin position="37"/>
        <end position="128"/>
    </location>
</feature>
<dbReference type="PANTHER" id="PTHR36933">
    <property type="entry name" value="SLL0788 PROTEIN"/>
    <property type="match status" value="1"/>
</dbReference>
<dbReference type="InterPro" id="IPR012347">
    <property type="entry name" value="Ferritin-like"/>
</dbReference>
<dbReference type="RefSeq" id="WP_066506893.1">
    <property type="nucleotide sequence ID" value="NZ_BAABGX010000005.1"/>
</dbReference>
<feature type="signal peptide" evidence="2">
    <location>
        <begin position="1"/>
        <end position="25"/>
    </location>
</feature>
<organism evidence="4 5">
    <name type="scientific">Nibribacter koreensis</name>
    <dbReference type="NCBI Taxonomy" id="1084519"/>
    <lineage>
        <taxon>Bacteria</taxon>
        <taxon>Pseudomonadati</taxon>
        <taxon>Bacteroidota</taxon>
        <taxon>Cytophagia</taxon>
        <taxon>Cytophagales</taxon>
        <taxon>Hymenobacteraceae</taxon>
        <taxon>Nibribacter</taxon>
    </lineage>
</organism>
<evidence type="ECO:0000313" key="5">
    <source>
        <dbReference type="Proteomes" id="UP001501844"/>
    </source>
</evidence>
<accession>A0ABP8G461</accession>
<dbReference type="Pfam" id="PF03713">
    <property type="entry name" value="DUF305"/>
    <property type="match status" value="2"/>
</dbReference>
<dbReference type="InterPro" id="IPR005183">
    <property type="entry name" value="DUF305_CopM-like"/>
</dbReference>
<dbReference type="Proteomes" id="UP001501844">
    <property type="component" value="Unassembled WGS sequence"/>
</dbReference>
<proteinExistence type="predicted"/>
<name>A0ABP8G461_9BACT</name>
<feature type="region of interest" description="Disordered" evidence="1">
    <location>
        <begin position="33"/>
        <end position="56"/>
    </location>
</feature>